<dbReference type="VEuPathDB" id="TriTrypDB:TcYC6_0101710"/>
<dbReference type="SMART" id="SM00100">
    <property type="entry name" value="cNMP"/>
    <property type="match status" value="2"/>
</dbReference>
<proteinExistence type="predicted"/>
<sequence>MSKFDKCVCEWIFSASIDRQSKHQILENVITTIDKYKKMEGKELKTQGEYKKKLISGISGQSRSGHTGGKRNKGSVIDYKFSRKVNEVIQRLDDPQITPLPTILSQQEENGSEDANVPLNSAVPVNPSRNGRSLPSVGDFQENHEINDGVESEEQLTIQSDRVETDEKYEENEMEAMRYGFETFKFVKTGSRATSTSTSDVGDGGNAAAANRPGTDEIMDDNEDERRRRITMQGHSRLGISARSIGAEEMMSTEFPTAAKSSEAASFIMKVLEKHFLFSFLDDKELHKLAMVMNTEDFPEGIKVLVKGETNSKFYIILDGSATITMFEDDPDRIETESLQKGSVFGELGLLYETQSEVSVESTTPLFCATLERNTYKIVVSRAEEEKRQRYFSFLENAPFIKDLPAQERLKIAEALKEDKYTEGDKIIRYGEKVDWLHIIVEGTADVIGRNEAGEEEYVVTKNAGECFGDLEFLYHHETVADVVATSPFVRTAKMSRLHFEQLIGTAKELLDREVKEDASYEYYRRTMVGTSAPREDPTPSFDAPPEYLSKLNVPLKL</sequence>
<dbReference type="VEuPathDB" id="TriTrypDB:TCDM_02777"/>
<dbReference type="PANTHER" id="PTHR11635">
    <property type="entry name" value="CAMP-DEPENDENT PROTEIN KINASE REGULATORY CHAIN"/>
    <property type="match status" value="1"/>
</dbReference>
<feature type="domain" description="Cyclic nucleotide-binding" evidence="2">
    <location>
        <begin position="277"/>
        <end position="397"/>
    </location>
</feature>
<comment type="caution">
    <text evidence="3">The sequence shown here is derived from an EMBL/GenBank/DDBJ whole genome shotgun (WGS) entry which is preliminary data.</text>
</comment>
<dbReference type="GO" id="GO:0034236">
    <property type="term" value="F:protein kinase A catalytic subunit binding"/>
    <property type="evidence" value="ECO:0007669"/>
    <property type="project" value="TreeGrafter"/>
</dbReference>
<dbReference type="GO" id="GO:0005829">
    <property type="term" value="C:cytosol"/>
    <property type="evidence" value="ECO:0007669"/>
    <property type="project" value="TreeGrafter"/>
</dbReference>
<dbReference type="InterPro" id="IPR000595">
    <property type="entry name" value="cNMP-bd_dom"/>
</dbReference>
<feature type="region of interest" description="Disordered" evidence="1">
    <location>
        <begin position="55"/>
        <end position="74"/>
    </location>
</feature>
<gene>
    <name evidence="3" type="ORF">C4B63_7g236</name>
</gene>
<dbReference type="VEuPathDB" id="TriTrypDB:C3747_63g33"/>
<dbReference type="Proteomes" id="UP000246121">
    <property type="component" value="Unassembled WGS sequence"/>
</dbReference>
<dbReference type="VEuPathDB" id="TriTrypDB:TcCLB.510879.50"/>
<dbReference type="AlphaFoldDB" id="A0A2V2VVS1"/>
<reference evidence="3 4" key="1">
    <citation type="journal article" date="2018" name="Microb. Genom.">
        <title>Expanding an expanded genome: long-read sequencing of Trypanosoma cruzi.</title>
        <authorList>
            <person name="Berna L."/>
            <person name="Rodriguez M."/>
            <person name="Chiribao M.L."/>
            <person name="Parodi-Talice A."/>
            <person name="Pita S."/>
            <person name="Rijo G."/>
            <person name="Alvarez-Valin F."/>
            <person name="Robello C."/>
        </authorList>
    </citation>
    <scope>NUCLEOTIDE SEQUENCE [LARGE SCALE GENOMIC DNA]</scope>
    <source>
        <strain evidence="3 4">Dm28c</strain>
    </source>
</reference>
<dbReference type="InterPro" id="IPR018490">
    <property type="entry name" value="cNMP-bd_dom_sf"/>
</dbReference>
<dbReference type="VEuPathDB" id="TriTrypDB:C4B63_7g236"/>
<evidence type="ECO:0000259" key="2">
    <source>
        <dbReference type="PROSITE" id="PS50042"/>
    </source>
</evidence>
<dbReference type="VEuPathDB" id="TriTrypDB:TcCLB.504013.60"/>
<dbReference type="VEuPathDB" id="TriTrypDB:ECC02_002518"/>
<dbReference type="InterPro" id="IPR050503">
    <property type="entry name" value="cAMP-dep_PK_reg_su-like"/>
</dbReference>
<evidence type="ECO:0000313" key="3">
    <source>
        <dbReference type="EMBL" id="PWV00215.1"/>
    </source>
</evidence>
<dbReference type="InterPro" id="IPR014710">
    <property type="entry name" value="RmlC-like_jellyroll"/>
</dbReference>
<name>A0A2V2VVS1_TRYCR</name>
<feature type="domain" description="Cyclic nucleotide-binding" evidence="2">
    <location>
        <begin position="400"/>
        <end position="521"/>
    </location>
</feature>
<dbReference type="PROSITE" id="PS50042">
    <property type="entry name" value="CNMP_BINDING_3"/>
    <property type="match status" value="2"/>
</dbReference>
<dbReference type="VEuPathDB" id="TriTrypDB:TcBrA4_0124210"/>
<evidence type="ECO:0000256" key="1">
    <source>
        <dbReference type="SAM" id="MobiDB-lite"/>
    </source>
</evidence>
<dbReference type="VEuPathDB" id="TriTrypDB:TcG_02642"/>
<dbReference type="GO" id="GO:0030552">
    <property type="term" value="F:cAMP binding"/>
    <property type="evidence" value="ECO:0007669"/>
    <property type="project" value="TreeGrafter"/>
</dbReference>
<dbReference type="Pfam" id="PF00027">
    <property type="entry name" value="cNMP_binding"/>
    <property type="match status" value="2"/>
</dbReference>
<dbReference type="VEuPathDB" id="TriTrypDB:BCY84_20660"/>
<feature type="region of interest" description="Disordered" evidence="1">
    <location>
        <begin position="108"/>
        <end position="140"/>
    </location>
</feature>
<dbReference type="GO" id="GO:0004862">
    <property type="term" value="F:cAMP-dependent protein kinase inhibitor activity"/>
    <property type="evidence" value="ECO:0007669"/>
    <property type="project" value="TreeGrafter"/>
</dbReference>
<evidence type="ECO:0000313" key="4">
    <source>
        <dbReference type="Proteomes" id="UP000246121"/>
    </source>
</evidence>
<dbReference type="VEuPathDB" id="TriTrypDB:Tc_MARK_2548"/>
<accession>A0A2V2VVS1</accession>
<dbReference type="EMBL" id="PRFA01000007">
    <property type="protein sequence ID" value="PWV00215.1"/>
    <property type="molecule type" value="Genomic_DNA"/>
</dbReference>
<dbReference type="VEuPathDB" id="TriTrypDB:TcCL_NonESM08532"/>
<dbReference type="VEuPathDB" id="TriTrypDB:TCSYLVIO_003826"/>
<dbReference type="CDD" id="cd00038">
    <property type="entry name" value="CAP_ED"/>
    <property type="match status" value="2"/>
</dbReference>
<dbReference type="SUPFAM" id="SSF51206">
    <property type="entry name" value="cAMP-binding domain-like"/>
    <property type="match status" value="2"/>
</dbReference>
<organism evidence="3 4">
    <name type="scientific">Trypanosoma cruzi</name>
    <dbReference type="NCBI Taxonomy" id="5693"/>
    <lineage>
        <taxon>Eukaryota</taxon>
        <taxon>Discoba</taxon>
        <taxon>Euglenozoa</taxon>
        <taxon>Kinetoplastea</taxon>
        <taxon>Metakinetoplastina</taxon>
        <taxon>Trypanosomatida</taxon>
        <taxon>Trypanosomatidae</taxon>
        <taxon>Trypanosoma</taxon>
        <taxon>Schizotrypanum</taxon>
    </lineage>
</organism>
<dbReference type="Gene3D" id="2.60.120.10">
    <property type="entry name" value="Jelly Rolls"/>
    <property type="match status" value="2"/>
</dbReference>
<dbReference type="PANTHER" id="PTHR11635:SF152">
    <property type="entry name" value="CAMP-DEPENDENT PROTEIN KINASE TYPE I REGULATORY SUBUNIT-RELATED"/>
    <property type="match status" value="1"/>
</dbReference>
<protein>
    <submittedName>
        <fullName evidence="3">Putative regulatory subunit of protein kinase a-like protein</fullName>
    </submittedName>
</protein>
<dbReference type="GO" id="GO:0005952">
    <property type="term" value="C:cAMP-dependent protein kinase complex"/>
    <property type="evidence" value="ECO:0007669"/>
    <property type="project" value="InterPro"/>
</dbReference>
<feature type="region of interest" description="Disordered" evidence="1">
    <location>
        <begin position="193"/>
        <end position="222"/>
    </location>
</feature>